<keyword evidence="1" id="KW-0732">Signal</keyword>
<dbReference type="RefSeq" id="WP_182669946.1">
    <property type="nucleotide sequence ID" value="NZ_JACHTE010000008.1"/>
</dbReference>
<evidence type="ECO:0000313" key="3">
    <source>
        <dbReference type="EMBL" id="MBB1089163.1"/>
    </source>
</evidence>
<name>A0A7W3YF61_9GAMM</name>
<reference evidence="3 4" key="1">
    <citation type="submission" date="2020-07" db="EMBL/GenBank/DDBJ databases">
        <authorList>
            <person name="Xu S."/>
            <person name="Li A."/>
        </authorList>
    </citation>
    <scope>NUCLEOTIDE SEQUENCE [LARGE SCALE GENOMIC DNA]</scope>
    <source>
        <strain evidence="3 4">SG-8</strain>
    </source>
</reference>
<dbReference type="Pfam" id="PF05433">
    <property type="entry name" value="Rick_17kDa_Anti"/>
    <property type="match status" value="1"/>
</dbReference>
<keyword evidence="4" id="KW-1185">Reference proteome</keyword>
<feature type="domain" description="Glycine zipper 2TM" evidence="2">
    <location>
        <begin position="70"/>
        <end position="113"/>
    </location>
</feature>
<dbReference type="PROSITE" id="PS51257">
    <property type="entry name" value="PROKAR_LIPOPROTEIN"/>
    <property type="match status" value="1"/>
</dbReference>
<dbReference type="Proteomes" id="UP000552587">
    <property type="component" value="Unassembled WGS sequence"/>
</dbReference>
<evidence type="ECO:0000256" key="1">
    <source>
        <dbReference type="SAM" id="SignalP"/>
    </source>
</evidence>
<proteinExistence type="predicted"/>
<gene>
    <name evidence="3" type="ORF">H4F99_11790</name>
</gene>
<sequence>MKQSTSTLSVLGLAAASALALSGCATSGYGSGGSSYGSPSSYGTPARCYDCGVITGIQPIRTQGAPSATGAILGGIVGAVAGRELADDESKGRRNTATVAGAAAGAAAGNAIQSANETRYDVQVRMDDGRSARVTVDSMGGLQVGSPVRVSNGRLLAR</sequence>
<dbReference type="EMBL" id="JACHTE010000008">
    <property type="protein sequence ID" value="MBB1089163.1"/>
    <property type="molecule type" value="Genomic_DNA"/>
</dbReference>
<feature type="signal peptide" evidence="1">
    <location>
        <begin position="1"/>
        <end position="20"/>
    </location>
</feature>
<accession>A0A7W3YF61</accession>
<dbReference type="GO" id="GO:0019867">
    <property type="term" value="C:outer membrane"/>
    <property type="evidence" value="ECO:0007669"/>
    <property type="project" value="InterPro"/>
</dbReference>
<protein>
    <submittedName>
        <fullName evidence="3">Glycine zipper 2TM domain-containing protein</fullName>
    </submittedName>
</protein>
<evidence type="ECO:0000313" key="4">
    <source>
        <dbReference type="Proteomes" id="UP000552587"/>
    </source>
</evidence>
<organism evidence="3 4">
    <name type="scientific">Marilutibacter penaei</name>
    <dbReference type="NCBI Taxonomy" id="2759900"/>
    <lineage>
        <taxon>Bacteria</taxon>
        <taxon>Pseudomonadati</taxon>
        <taxon>Pseudomonadota</taxon>
        <taxon>Gammaproteobacteria</taxon>
        <taxon>Lysobacterales</taxon>
        <taxon>Lysobacteraceae</taxon>
        <taxon>Marilutibacter</taxon>
    </lineage>
</organism>
<dbReference type="InterPro" id="IPR008816">
    <property type="entry name" value="Gly_zipper_2TM_dom"/>
</dbReference>
<dbReference type="AlphaFoldDB" id="A0A7W3YF61"/>
<comment type="caution">
    <text evidence="3">The sequence shown here is derived from an EMBL/GenBank/DDBJ whole genome shotgun (WGS) entry which is preliminary data.</text>
</comment>
<feature type="chain" id="PRO_5030942063" evidence="1">
    <location>
        <begin position="21"/>
        <end position="158"/>
    </location>
</feature>
<evidence type="ECO:0000259" key="2">
    <source>
        <dbReference type="Pfam" id="PF05433"/>
    </source>
</evidence>